<accession>A0A822YM95</accession>
<name>A0A822YM95_NELNU</name>
<dbReference type="Proteomes" id="UP000607653">
    <property type="component" value="Unassembled WGS sequence"/>
</dbReference>
<evidence type="ECO:0000313" key="1">
    <source>
        <dbReference type="EMBL" id="DAD35304.1"/>
    </source>
</evidence>
<dbReference type="AlphaFoldDB" id="A0A822YM95"/>
<evidence type="ECO:0000313" key="2">
    <source>
        <dbReference type="Proteomes" id="UP000607653"/>
    </source>
</evidence>
<comment type="caution">
    <text evidence="1">The sequence shown here is derived from an EMBL/GenBank/DDBJ whole genome shotgun (WGS) entry which is preliminary data.</text>
</comment>
<reference evidence="1 2" key="1">
    <citation type="journal article" date="2020" name="Mol. Biol. Evol.">
        <title>Distinct Expression and Methylation Patterns for Genes with Different Fates following a Single Whole-Genome Duplication in Flowering Plants.</title>
        <authorList>
            <person name="Shi T."/>
            <person name="Rahmani R.S."/>
            <person name="Gugger P.F."/>
            <person name="Wang M."/>
            <person name="Li H."/>
            <person name="Zhang Y."/>
            <person name="Li Z."/>
            <person name="Wang Q."/>
            <person name="Van de Peer Y."/>
            <person name="Marchal K."/>
            <person name="Chen J."/>
        </authorList>
    </citation>
    <scope>NUCLEOTIDE SEQUENCE [LARGE SCALE GENOMIC DNA]</scope>
    <source>
        <tissue evidence="1">Leaf</tissue>
    </source>
</reference>
<organism evidence="1 2">
    <name type="scientific">Nelumbo nucifera</name>
    <name type="common">Sacred lotus</name>
    <dbReference type="NCBI Taxonomy" id="4432"/>
    <lineage>
        <taxon>Eukaryota</taxon>
        <taxon>Viridiplantae</taxon>
        <taxon>Streptophyta</taxon>
        <taxon>Embryophyta</taxon>
        <taxon>Tracheophyta</taxon>
        <taxon>Spermatophyta</taxon>
        <taxon>Magnoliopsida</taxon>
        <taxon>Proteales</taxon>
        <taxon>Nelumbonaceae</taxon>
        <taxon>Nelumbo</taxon>
    </lineage>
</organism>
<gene>
    <name evidence="1" type="ORF">HUJ06_005944</name>
</gene>
<protein>
    <submittedName>
        <fullName evidence="1">Uncharacterized protein</fullName>
    </submittedName>
</protein>
<sequence>MKLILKCCIGAYIPCAFKAGRNRNRKMANTKDLVVGVISPMSNISEICVLI</sequence>
<proteinExistence type="predicted"/>
<dbReference type="EMBL" id="DUZY01000004">
    <property type="protein sequence ID" value="DAD35304.1"/>
    <property type="molecule type" value="Genomic_DNA"/>
</dbReference>
<keyword evidence="2" id="KW-1185">Reference proteome</keyword>